<dbReference type="AlphaFoldDB" id="A0A8T8WEI0"/>
<dbReference type="GeneID" id="67177063"/>
<dbReference type="EMBL" id="CP081958">
    <property type="protein sequence ID" value="QZP38134.1"/>
    <property type="molecule type" value="Genomic_DNA"/>
</dbReference>
<gene>
    <name evidence="2" type="ORF">K6T50_02935</name>
</gene>
<evidence type="ECO:0000313" key="2">
    <source>
        <dbReference type="EMBL" id="QZP38134.1"/>
    </source>
</evidence>
<proteinExistence type="predicted"/>
<evidence type="ECO:0000313" key="3">
    <source>
        <dbReference type="Proteomes" id="UP000826254"/>
    </source>
</evidence>
<feature type="coiled-coil region" evidence="1">
    <location>
        <begin position="4"/>
        <end position="31"/>
    </location>
</feature>
<dbReference type="Proteomes" id="UP000826254">
    <property type="component" value="Chromosome"/>
</dbReference>
<evidence type="ECO:0008006" key="4">
    <source>
        <dbReference type="Google" id="ProtNLM"/>
    </source>
</evidence>
<dbReference type="RefSeq" id="WP_222607937.1">
    <property type="nucleotide sequence ID" value="NZ_CP081958.1"/>
</dbReference>
<reference evidence="2 3" key="1">
    <citation type="journal article" date="2021" name="Int. J. Syst. Evol. Microbiol.">
        <title>Halobaculum halophilum sp. nov. and Halobaculum salinum sp. nov., isolated from salt lake and saline soil.</title>
        <authorList>
            <person name="Cui H.L."/>
            <person name="Shi X.W."/>
            <person name="Yin X.M."/>
            <person name="Yang X.Y."/>
            <person name="Hou J."/>
            <person name="Zhu L."/>
        </authorList>
    </citation>
    <scope>NUCLEOTIDE SEQUENCE [LARGE SCALE GENOMIC DNA]</scope>
    <source>
        <strain evidence="2 3">NBRC 109044</strain>
    </source>
</reference>
<name>A0A8T8WEI0_9EURY</name>
<dbReference type="KEGG" id="hmp:K6T50_02935"/>
<organism evidence="2 3">
    <name type="scientific">Halobaculum magnesiiphilum</name>
    <dbReference type="NCBI Taxonomy" id="1017351"/>
    <lineage>
        <taxon>Archaea</taxon>
        <taxon>Methanobacteriati</taxon>
        <taxon>Methanobacteriota</taxon>
        <taxon>Stenosarchaea group</taxon>
        <taxon>Halobacteria</taxon>
        <taxon>Halobacteriales</taxon>
        <taxon>Haloferacaceae</taxon>
        <taxon>Halobaculum</taxon>
    </lineage>
</organism>
<accession>A0A8T8WEI0</accession>
<keyword evidence="3" id="KW-1185">Reference proteome</keyword>
<protein>
    <recommendedName>
        <fullName evidence="4">Small CPxCG-related zinc finger protein</fullName>
    </recommendedName>
</protein>
<evidence type="ECO:0000256" key="1">
    <source>
        <dbReference type="SAM" id="Coils"/>
    </source>
</evidence>
<keyword evidence="1" id="KW-0175">Coiled coil</keyword>
<sequence length="59" mass="6636">MGLFSRLGRQVEQFKRSAKEAAEEEAEYRCRTCDARFHADHDLCPECGADAVVSTISDE</sequence>